<feature type="domain" description="PIN" evidence="6">
    <location>
        <begin position="17"/>
        <end position="141"/>
    </location>
</feature>
<dbReference type="Pfam" id="PF01850">
    <property type="entry name" value="PIN"/>
    <property type="match status" value="1"/>
</dbReference>
<evidence type="ECO:0000256" key="1">
    <source>
        <dbReference type="ARBA" id="ARBA00022649"/>
    </source>
</evidence>
<evidence type="ECO:0000313" key="7">
    <source>
        <dbReference type="EMBL" id="AWB20070.1"/>
    </source>
</evidence>
<comment type="function">
    <text evidence="5">Toxic component of a toxin-antitoxin (TA) system. An RNase.</text>
</comment>
<dbReference type="InterPro" id="IPR002716">
    <property type="entry name" value="PIN_dom"/>
</dbReference>
<comment type="cofactor">
    <cofactor evidence="5">
        <name>Mg(2+)</name>
        <dbReference type="ChEBI" id="CHEBI:18420"/>
    </cofactor>
</comment>
<dbReference type="GO" id="GO:0090729">
    <property type="term" value="F:toxin activity"/>
    <property type="evidence" value="ECO:0007669"/>
    <property type="project" value="UniProtKB-KW"/>
</dbReference>
<organism evidence="7 8">
    <name type="scientific">Methylobacterium currus</name>
    <dbReference type="NCBI Taxonomy" id="2051553"/>
    <lineage>
        <taxon>Bacteria</taxon>
        <taxon>Pseudomonadati</taxon>
        <taxon>Pseudomonadota</taxon>
        <taxon>Alphaproteobacteria</taxon>
        <taxon>Hyphomicrobiales</taxon>
        <taxon>Methylobacteriaceae</taxon>
        <taxon>Methylobacterium</taxon>
    </lineage>
</organism>
<keyword evidence="8" id="KW-1185">Reference proteome</keyword>
<evidence type="ECO:0000256" key="5">
    <source>
        <dbReference type="HAMAP-Rule" id="MF_00265"/>
    </source>
</evidence>
<evidence type="ECO:0000256" key="2">
    <source>
        <dbReference type="ARBA" id="ARBA00022722"/>
    </source>
</evidence>
<keyword evidence="4 5" id="KW-0378">Hydrolase</keyword>
<feature type="binding site" evidence="5">
    <location>
        <position position="20"/>
    </location>
    <ligand>
        <name>Mg(2+)</name>
        <dbReference type="ChEBI" id="CHEBI:18420"/>
    </ligand>
</feature>
<sequence length="160" mass="17045">MSHGRASDHRQRPAAMIAVDASALLAIAFGEPEAQTFLAALAREDCVTGTSAALEAHNAVERRGEPDATAILRDLMALSNLTLLPFTAAHTFIAQQAFDRYGQGRGHSASLNFGDCLCDAVAMRDDLPLLFKGNDFSTTARLPAVSMRPWNPPSTGFATS</sequence>
<reference evidence="7 8" key="1">
    <citation type="submission" date="2018-04" db="EMBL/GenBank/DDBJ databases">
        <title>Methylobacterium sp. PR1016A genome.</title>
        <authorList>
            <person name="Park W."/>
        </authorList>
    </citation>
    <scope>NUCLEOTIDE SEQUENCE [LARGE SCALE GENOMIC DNA]</scope>
    <source>
        <strain evidence="7 8">PR1016A</strain>
    </source>
</reference>
<dbReference type="GO" id="GO:0004540">
    <property type="term" value="F:RNA nuclease activity"/>
    <property type="evidence" value="ECO:0007669"/>
    <property type="project" value="InterPro"/>
</dbReference>
<dbReference type="GO" id="GO:0016787">
    <property type="term" value="F:hydrolase activity"/>
    <property type="evidence" value="ECO:0007669"/>
    <property type="project" value="UniProtKB-KW"/>
</dbReference>
<dbReference type="InterPro" id="IPR029060">
    <property type="entry name" value="PIN-like_dom_sf"/>
</dbReference>
<dbReference type="SUPFAM" id="SSF88723">
    <property type="entry name" value="PIN domain-like"/>
    <property type="match status" value="1"/>
</dbReference>
<evidence type="ECO:0000256" key="4">
    <source>
        <dbReference type="ARBA" id="ARBA00022801"/>
    </source>
</evidence>
<dbReference type="Gene3D" id="3.40.50.1010">
    <property type="entry name" value="5'-nuclease"/>
    <property type="match status" value="1"/>
</dbReference>
<dbReference type="EC" id="3.1.-.-" evidence="5"/>
<feature type="binding site" evidence="5">
    <location>
        <position position="115"/>
    </location>
    <ligand>
        <name>Mg(2+)</name>
        <dbReference type="ChEBI" id="CHEBI:18420"/>
    </ligand>
</feature>
<accession>A0A2R4WEU6</accession>
<keyword evidence="1 5" id="KW-1277">Toxin-antitoxin system</keyword>
<dbReference type="HAMAP" id="MF_00265">
    <property type="entry name" value="VapC_Nob1"/>
    <property type="match status" value="1"/>
</dbReference>
<keyword evidence="5" id="KW-0800">Toxin</keyword>
<comment type="similarity">
    <text evidence="5">Belongs to the PINc/VapC protein family.</text>
</comment>
<dbReference type="KEGG" id="mee:DA075_03235"/>
<protein>
    <recommendedName>
        <fullName evidence="5">Ribonuclease VapC</fullName>
        <shortName evidence="5">RNase VapC</shortName>
        <ecNumber evidence="5">3.1.-.-</ecNumber>
    </recommendedName>
    <alternativeName>
        <fullName evidence="5">Toxin VapC</fullName>
    </alternativeName>
</protein>
<proteinExistence type="inferred from homology"/>
<keyword evidence="3 5" id="KW-0479">Metal-binding</keyword>
<keyword evidence="5" id="KW-0460">Magnesium</keyword>
<keyword evidence="2 5" id="KW-0540">Nuclease</keyword>
<gene>
    <name evidence="5" type="primary">vapC</name>
    <name evidence="7" type="ORF">DA075_03235</name>
</gene>
<evidence type="ECO:0000256" key="3">
    <source>
        <dbReference type="ARBA" id="ARBA00022723"/>
    </source>
</evidence>
<dbReference type="AlphaFoldDB" id="A0A2R4WEU6"/>
<dbReference type="InterPro" id="IPR022907">
    <property type="entry name" value="VapC_family"/>
</dbReference>
<dbReference type="Proteomes" id="UP000244755">
    <property type="component" value="Chromosome 1"/>
</dbReference>
<dbReference type="GO" id="GO:0000287">
    <property type="term" value="F:magnesium ion binding"/>
    <property type="evidence" value="ECO:0007669"/>
    <property type="project" value="UniProtKB-UniRule"/>
</dbReference>
<dbReference type="OrthoDB" id="32625at2"/>
<evidence type="ECO:0000259" key="6">
    <source>
        <dbReference type="Pfam" id="PF01850"/>
    </source>
</evidence>
<evidence type="ECO:0000313" key="8">
    <source>
        <dbReference type="Proteomes" id="UP000244755"/>
    </source>
</evidence>
<dbReference type="EMBL" id="CP028843">
    <property type="protein sequence ID" value="AWB20070.1"/>
    <property type="molecule type" value="Genomic_DNA"/>
</dbReference>
<dbReference type="CDD" id="cd09871">
    <property type="entry name" value="PIN_MtVapC28-VapC30-like"/>
    <property type="match status" value="1"/>
</dbReference>
<name>A0A2R4WEU6_9HYPH</name>